<dbReference type="InterPro" id="IPR025406">
    <property type="entry name" value="DUF4132"/>
</dbReference>
<evidence type="ECO:0000313" key="4">
    <source>
        <dbReference type="Proteomes" id="UP000036923"/>
    </source>
</evidence>
<dbReference type="AlphaFoldDB" id="A0A0L6JMB4"/>
<feature type="region of interest" description="Disordered" evidence="1">
    <location>
        <begin position="768"/>
        <end position="789"/>
    </location>
</feature>
<dbReference type="InterPro" id="IPR008893">
    <property type="entry name" value="WGR_domain"/>
</dbReference>
<keyword evidence="4" id="KW-1185">Reference proteome</keyword>
<dbReference type="InterPro" id="IPR050458">
    <property type="entry name" value="LolB"/>
</dbReference>
<comment type="caution">
    <text evidence="3">The sequence shown here is derived from an EMBL/GenBank/DDBJ whole genome shotgun (WGS) entry which is preliminary data.</text>
</comment>
<gene>
    <name evidence="3" type="ORF">Bccel_2160</name>
</gene>
<organism evidence="3 4">
    <name type="scientific">Pseudobacteroides cellulosolvens ATCC 35603 = DSM 2933</name>
    <dbReference type="NCBI Taxonomy" id="398512"/>
    <lineage>
        <taxon>Bacteria</taxon>
        <taxon>Bacillati</taxon>
        <taxon>Bacillota</taxon>
        <taxon>Clostridia</taxon>
        <taxon>Eubacteriales</taxon>
        <taxon>Oscillospiraceae</taxon>
        <taxon>Pseudobacteroides</taxon>
    </lineage>
</organism>
<evidence type="ECO:0000259" key="2">
    <source>
        <dbReference type="PROSITE" id="PS51977"/>
    </source>
</evidence>
<dbReference type="Gene3D" id="2.20.140.10">
    <property type="entry name" value="WGR domain"/>
    <property type="match status" value="1"/>
</dbReference>
<dbReference type="STRING" id="398512.Bccel_2160"/>
<dbReference type="SMART" id="SM00773">
    <property type="entry name" value="WGR"/>
    <property type="match status" value="1"/>
</dbReference>
<dbReference type="InterPro" id="IPR049809">
    <property type="entry name" value="YehF/YfeS-like_WGR"/>
</dbReference>
<accession>A0A0L6JMB4</accession>
<feature type="region of interest" description="Disordered" evidence="1">
    <location>
        <begin position="73"/>
        <end position="126"/>
    </location>
</feature>
<feature type="domain" description="WGR" evidence="2">
    <location>
        <begin position="1"/>
        <end position="83"/>
    </location>
</feature>
<feature type="compositionally biased region" description="Polar residues" evidence="1">
    <location>
        <begin position="114"/>
        <end position="126"/>
    </location>
</feature>
<sequence>MSKRYFEFTQGTSNKFWEIEFSDLSFKVRWGRIGTTGQTKEKNFESKAETIKKGEQQIKEKIKEGYLEIAGDSDGLEKQSTEVSTNLPAPKTKTAKTATQSKSASNKSSNLSPDTLNKSESSTGSNVLETSLEVVKPRVTEDIKILSSERTLGLTNDELRWAPWRNIPPLPVQDPKPFDIEEGLKKLKAVKLVQYGWASDWSGVKLPMYMSRIEAHFWVEAMVNLKREYSIDDMIHHMKSFQPTGDISLETSKALFNSKSRLLVTPDIVLPLFYLLELEELCELISTPLGRDYAGRPCEIDGFVDSFRLLVLPHLTSEQIERCRAFLRPKIGKKAWPATFHPVPIAFLLASPLGMHEELLEVIESWPDDLCSENYYRSRHQEVVFGLCDHSLVNLHMRRLKLSLYEPQYIKAWLSHMEFSNLDLIVSTINKNTNKEISESLVKAFSCVKSPEAAVPMLEIYQGSKAPYIAKEWIVQNQHHAIEGFAAIAGGSGKTADAALDMLRTFHAQGLTETISKISLSLSESTRERIRIEVLENEALSAPFLDEATTPKRLASILTEWSPKAKLPPWLIVDELPPILVNKRRLTREQTTAVLLHLILPIPDKTLELIDEIKKEGDTTSLENFGWKLFELWLGVGAPSKEKWAFAALGFTGGDRTALKLSPMIRVWPGEAQHQRAVAGLEVLRVIGTDTALMQLNGIAQKVQFKGLKQRANECMDAIAKDKGLTKAELEDRIVPDCGLDEKGRYEFDFGARKFTFALGPDMKPMIRDEDGKLRDDLPKPNSKDDQEKAADSVAAWKLMKKQIREVAKIQAGRLEQAMIIGRQWTRDQFELLLVRHPLMVHLTRMVVWAGYSKEGTFIRTFRVTEEGNYADETDSEVFIDECERIEIIHPLNLTSDSASTWGELFSDYEIMPPFPQLGRAVYTLDPAELKNDTIARFVGMKFPAPTLVFTLEKFGWERGTPMDAGCFDEHSKQFPAADVTIVVTYDGNVGMGYIMPEEDLTITDIYFVKGLREPSGYYHKENKLNLEKVDRVVISEVLHDLSLLAAKAK</sequence>
<dbReference type="PANTHER" id="PTHR30634:SF13">
    <property type="entry name" value="PROTEIN YEHF"/>
    <property type="match status" value="1"/>
</dbReference>
<dbReference type="EMBL" id="LGTC01000001">
    <property type="protein sequence ID" value="KNY26895.1"/>
    <property type="molecule type" value="Genomic_DNA"/>
</dbReference>
<dbReference type="PROSITE" id="PS51977">
    <property type="entry name" value="WGR"/>
    <property type="match status" value="1"/>
</dbReference>
<dbReference type="SUPFAM" id="SSF142921">
    <property type="entry name" value="WGR domain-like"/>
    <property type="match status" value="1"/>
</dbReference>
<dbReference type="Proteomes" id="UP000036923">
    <property type="component" value="Unassembled WGS sequence"/>
</dbReference>
<dbReference type="OrthoDB" id="4770574at2"/>
<dbReference type="CDD" id="cd07996">
    <property type="entry name" value="WGR_MMR_like"/>
    <property type="match status" value="1"/>
</dbReference>
<evidence type="ECO:0000256" key="1">
    <source>
        <dbReference type="SAM" id="MobiDB-lite"/>
    </source>
</evidence>
<dbReference type="PANTHER" id="PTHR30634">
    <property type="entry name" value="OUTER MEMBRANE LOLAB LIPOPROTEIN INSERTION APPARATUS"/>
    <property type="match status" value="1"/>
</dbReference>
<name>A0A0L6JMB4_9FIRM</name>
<feature type="compositionally biased region" description="Low complexity" evidence="1">
    <location>
        <begin position="85"/>
        <end position="113"/>
    </location>
</feature>
<proteinExistence type="predicted"/>
<dbReference type="InterPro" id="IPR036930">
    <property type="entry name" value="WGR_dom_sf"/>
</dbReference>
<protein>
    <recommendedName>
        <fullName evidence="2">WGR domain-containing protein</fullName>
    </recommendedName>
</protein>
<evidence type="ECO:0000313" key="3">
    <source>
        <dbReference type="EMBL" id="KNY26895.1"/>
    </source>
</evidence>
<dbReference type="Pfam" id="PF05406">
    <property type="entry name" value="WGR"/>
    <property type="match status" value="1"/>
</dbReference>
<dbReference type="eggNOG" id="COG3831">
    <property type="taxonomic scope" value="Bacteria"/>
</dbReference>
<dbReference type="Pfam" id="PF13569">
    <property type="entry name" value="DUF4132"/>
    <property type="match status" value="1"/>
</dbReference>
<reference evidence="4" key="1">
    <citation type="submission" date="2015-07" db="EMBL/GenBank/DDBJ databases">
        <title>Near-Complete Genome Sequence of the Cellulolytic Bacterium Bacteroides (Pseudobacteroides) cellulosolvens ATCC 35603.</title>
        <authorList>
            <person name="Dassa B."/>
            <person name="Utturkar S.M."/>
            <person name="Klingeman D.M."/>
            <person name="Hurt R.A."/>
            <person name="Keller M."/>
            <person name="Xu J."/>
            <person name="Reddy Y.H.K."/>
            <person name="Borovok I."/>
            <person name="Grinberg I.R."/>
            <person name="Lamed R."/>
            <person name="Zhivin O."/>
            <person name="Bayer E.A."/>
            <person name="Brown S.D."/>
        </authorList>
    </citation>
    <scope>NUCLEOTIDE SEQUENCE [LARGE SCALE GENOMIC DNA]</scope>
    <source>
        <strain evidence="4">DSM 2933</strain>
    </source>
</reference>
<dbReference type="RefSeq" id="WP_050753354.1">
    <property type="nucleotide sequence ID" value="NZ_JQKC01000046.1"/>
</dbReference>